<dbReference type="InterPro" id="IPR023166">
    <property type="entry name" value="BaiN-like_dom_sf"/>
</dbReference>
<dbReference type="PANTHER" id="PTHR42887:SF1">
    <property type="entry name" value="BLR3961 PROTEIN"/>
    <property type="match status" value="1"/>
</dbReference>
<evidence type="ECO:0000313" key="6">
    <source>
        <dbReference type="EMBL" id="PPQ32146.1"/>
    </source>
</evidence>
<dbReference type="Pfam" id="PF03486">
    <property type="entry name" value="HI0933_like"/>
    <property type="match status" value="1"/>
</dbReference>
<keyword evidence="2" id="KW-0285">Flavoprotein</keyword>
<sequence>MRKTAVVIGAGPAGLSAAECLAQAGVKTHVYERMSSPARKFLMAGRGGLNLTHSEEFSRFITRYGDAATKIAPFLHDFGPERLREWCAGLGEETFVGSSGRVFPKSFKTSPLLRAWLRRLAGLDVEFHLRHRFDHFEDQKACFEGPDGVQFVQADVFVLALGGASWPRLGADGGWVEPLKAIGLNATPLSPANSGFVIAWSDEITSRFAGQPLKNIRLSLGDQTARGECVVTRRGLEGGVVYGFSHHIDSLLRAGATADVRLDLRPDLSLEALATRLARPRGKASTSNFLRKAAHLEPVAIALLRESGPPPSDAVELAMRIKSLPLAVKGVAGLDRAISTAGGVMWDALDDRLMAKAFPGLFVAGEMIDWEAPTGGYLLTACFATGRAAGAAAAQWLKESASR</sequence>
<dbReference type="OrthoDB" id="5288829at2"/>
<dbReference type="InterPro" id="IPR022460">
    <property type="entry name" value="Flavoprotein_PP4765"/>
</dbReference>
<dbReference type="PANTHER" id="PTHR42887">
    <property type="entry name" value="OS12G0638800 PROTEIN"/>
    <property type="match status" value="1"/>
</dbReference>
<dbReference type="Gene3D" id="1.10.8.260">
    <property type="entry name" value="HI0933 insert domain-like"/>
    <property type="match status" value="1"/>
</dbReference>
<evidence type="ECO:0000259" key="4">
    <source>
        <dbReference type="Pfam" id="PF03486"/>
    </source>
</evidence>
<dbReference type="InterPro" id="IPR057661">
    <property type="entry name" value="RsdA/BaiN/AoA(So)_Rossmann"/>
</dbReference>
<reference evidence="6 7" key="1">
    <citation type="journal article" date="2018" name="Arch. Microbiol.">
        <title>New insights into the metabolic potential of the phototrophic purple bacterium Rhodopila globiformis DSM 161(T) from its draft genome sequence and evidence for a vanadium-dependent nitrogenase.</title>
        <authorList>
            <person name="Imhoff J.F."/>
            <person name="Rahn T."/>
            <person name="Kunzel S."/>
            <person name="Neulinger S.C."/>
        </authorList>
    </citation>
    <scope>NUCLEOTIDE SEQUENCE [LARGE SCALE GENOMIC DNA]</scope>
    <source>
        <strain evidence="6 7">DSM 16996</strain>
    </source>
</reference>
<evidence type="ECO:0000256" key="2">
    <source>
        <dbReference type="ARBA" id="ARBA00022630"/>
    </source>
</evidence>
<organism evidence="6 7">
    <name type="scientific">Rhodoblastus sphagnicola</name>
    <dbReference type="NCBI Taxonomy" id="333368"/>
    <lineage>
        <taxon>Bacteria</taxon>
        <taxon>Pseudomonadati</taxon>
        <taxon>Pseudomonadota</taxon>
        <taxon>Alphaproteobacteria</taxon>
        <taxon>Hyphomicrobiales</taxon>
        <taxon>Rhodoblastaceae</taxon>
        <taxon>Rhodoblastus</taxon>
    </lineage>
</organism>
<comment type="cofactor">
    <cofactor evidence="1">
        <name>FAD</name>
        <dbReference type="ChEBI" id="CHEBI:57692"/>
    </cofactor>
</comment>
<dbReference type="SUPFAM" id="SSF51905">
    <property type="entry name" value="FAD/NAD(P)-binding domain"/>
    <property type="match status" value="1"/>
</dbReference>
<evidence type="ECO:0000256" key="3">
    <source>
        <dbReference type="ARBA" id="ARBA00022827"/>
    </source>
</evidence>
<evidence type="ECO:0000313" key="7">
    <source>
        <dbReference type="Proteomes" id="UP000239089"/>
    </source>
</evidence>
<dbReference type="InterPro" id="IPR004792">
    <property type="entry name" value="BaiN-like"/>
</dbReference>
<comment type="caution">
    <text evidence="6">The sequence shown here is derived from an EMBL/GenBank/DDBJ whole genome shotgun (WGS) entry which is preliminary data.</text>
</comment>
<dbReference type="SUPFAM" id="SSF160996">
    <property type="entry name" value="HI0933 insert domain-like"/>
    <property type="match status" value="1"/>
</dbReference>
<feature type="domain" description="RsdA/BaiN/AoA(So)-like insert" evidence="5">
    <location>
        <begin position="191"/>
        <end position="339"/>
    </location>
</feature>
<dbReference type="InterPro" id="IPR036188">
    <property type="entry name" value="FAD/NAD-bd_sf"/>
</dbReference>
<feature type="domain" description="RsdA/BaiN/AoA(So)-like Rossmann fold-like" evidence="4">
    <location>
        <begin position="4"/>
        <end position="391"/>
    </location>
</feature>
<accession>A0A2S6NC03</accession>
<dbReference type="Pfam" id="PF22780">
    <property type="entry name" value="HI0933_like_1st"/>
    <property type="match status" value="1"/>
</dbReference>
<evidence type="ECO:0000259" key="5">
    <source>
        <dbReference type="Pfam" id="PF22780"/>
    </source>
</evidence>
<dbReference type="NCBIfam" id="TIGR00275">
    <property type="entry name" value="aminoacetone oxidase family FAD-binding enzyme"/>
    <property type="match status" value="1"/>
</dbReference>
<evidence type="ECO:0000256" key="1">
    <source>
        <dbReference type="ARBA" id="ARBA00001974"/>
    </source>
</evidence>
<dbReference type="Gene3D" id="3.50.50.60">
    <property type="entry name" value="FAD/NAD(P)-binding domain"/>
    <property type="match status" value="1"/>
</dbReference>
<gene>
    <name evidence="6" type="ORF">CCR94_06915</name>
</gene>
<name>A0A2S6NC03_9HYPH</name>
<keyword evidence="7" id="KW-1185">Reference proteome</keyword>
<dbReference type="EMBL" id="NHSJ01000043">
    <property type="protein sequence ID" value="PPQ32146.1"/>
    <property type="molecule type" value="Genomic_DNA"/>
</dbReference>
<protein>
    <submittedName>
        <fullName evidence="6">Aminoacetone oxidase family FAD-binding enzyme</fullName>
    </submittedName>
</protein>
<dbReference type="PRINTS" id="PR00368">
    <property type="entry name" value="FADPNR"/>
</dbReference>
<proteinExistence type="predicted"/>
<dbReference type="NCBIfam" id="TIGR03862">
    <property type="entry name" value="flavo_PP4765"/>
    <property type="match status" value="1"/>
</dbReference>
<dbReference type="RefSeq" id="WP_104507145.1">
    <property type="nucleotide sequence ID" value="NZ_JACIGC010000008.1"/>
</dbReference>
<keyword evidence="3" id="KW-0274">FAD</keyword>
<dbReference type="Gene3D" id="2.40.30.10">
    <property type="entry name" value="Translation factors"/>
    <property type="match status" value="1"/>
</dbReference>
<dbReference type="AlphaFoldDB" id="A0A2S6NC03"/>
<dbReference type="Proteomes" id="UP000239089">
    <property type="component" value="Unassembled WGS sequence"/>
</dbReference>
<dbReference type="InterPro" id="IPR055178">
    <property type="entry name" value="RsdA/BaiN/AoA(So)-like_dom"/>
</dbReference>